<dbReference type="InterPro" id="IPR046172">
    <property type="entry name" value="DUF6174"/>
</dbReference>
<protein>
    <submittedName>
        <fullName evidence="2">Uncharacterized protein</fullName>
    </submittedName>
</protein>
<name>A0A926WKZ3_9NOST</name>
<sequence length="161" mass="18045">MRLPIALGAILLAFLSLNTPVMSQSLVQVAQKPENNNSNLKRLEMNRQKWDLQRIDNYRYTLSNHCFCPSEVRGPVIIEVRNGVTISIKNAETGQPVNSQPLQEYSTIPKLFDLIQNAINSGESVLSVKYDRKLGYPTEMTIGDIRVDAGIITTVSNLQEI</sequence>
<dbReference type="AlphaFoldDB" id="A0A926WKZ3"/>
<dbReference type="RefSeq" id="WP_190563743.1">
    <property type="nucleotide sequence ID" value="NZ_JACJQU010000017.1"/>
</dbReference>
<keyword evidence="3" id="KW-1185">Reference proteome</keyword>
<proteinExistence type="predicted"/>
<organism evidence="2 3">
    <name type="scientific">Anabaena sphaerica FACHB-251</name>
    <dbReference type="NCBI Taxonomy" id="2692883"/>
    <lineage>
        <taxon>Bacteria</taxon>
        <taxon>Bacillati</taxon>
        <taxon>Cyanobacteriota</taxon>
        <taxon>Cyanophyceae</taxon>
        <taxon>Nostocales</taxon>
        <taxon>Nostocaceae</taxon>
        <taxon>Anabaena</taxon>
    </lineage>
</organism>
<gene>
    <name evidence="2" type="ORF">H6G06_21165</name>
</gene>
<dbReference type="EMBL" id="JACJQU010000017">
    <property type="protein sequence ID" value="MBD2295915.1"/>
    <property type="molecule type" value="Genomic_DNA"/>
</dbReference>
<dbReference type="Proteomes" id="UP000662185">
    <property type="component" value="Unassembled WGS sequence"/>
</dbReference>
<accession>A0A926WKZ3</accession>
<evidence type="ECO:0000313" key="3">
    <source>
        <dbReference type="Proteomes" id="UP000662185"/>
    </source>
</evidence>
<keyword evidence="1" id="KW-0732">Signal</keyword>
<evidence type="ECO:0000256" key="1">
    <source>
        <dbReference type="SAM" id="SignalP"/>
    </source>
</evidence>
<comment type="caution">
    <text evidence="2">The sequence shown here is derived from an EMBL/GenBank/DDBJ whole genome shotgun (WGS) entry which is preliminary data.</text>
</comment>
<feature type="chain" id="PRO_5037747965" evidence="1">
    <location>
        <begin position="24"/>
        <end position="161"/>
    </location>
</feature>
<feature type="signal peptide" evidence="1">
    <location>
        <begin position="1"/>
        <end position="23"/>
    </location>
</feature>
<evidence type="ECO:0000313" key="2">
    <source>
        <dbReference type="EMBL" id="MBD2295915.1"/>
    </source>
</evidence>
<reference evidence="3" key="1">
    <citation type="journal article" date="2020" name="ISME J.">
        <title>Comparative genomics reveals insights into cyanobacterial evolution and habitat adaptation.</title>
        <authorList>
            <person name="Chen M.Y."/>
            <person name="Teng W.K."/>
            <person name="Zhao L."/>
            <person name="Hu C.X."/>
            <person name="Zhou Y.K."/>
            <person name="Han B.P."/>
            <person name="Song L.R."/>
            <person name="Shu W.S."/>
        </authorList>
    </citation>
    <scope>NUCLEOTIDE SEQUENCE [LARGE SCALE GENOMIC DNA]</scope>
    <source>
        <strain evidence="3">FACHB-251</strain>
    </source>
</reference>
<dbReference type="Pfam" id="PF19671">
    <property type="entry name" value="DUF6174"/>
    <property type="match status" value="1"/>
</dbReference>